<accession>B7I0N0</accession>
<sequence>MEMLEDLKVESTKKKIKRRIGKEEWIQRLLIIGMILAFFDYASIAAITIVYTSFL</sequence>
<dbReference type="KEGG" id="bcr:BCAH187_A1478"/>
<keyword evidence="1" id="KW-0812">Transmembrane</keyword>
<keyword evidence="1" id="KW-1133">Transmembrane helix</keyword>
<evidence type="ECO:0000313" key="3">
    <source>
        <dbReference type="Proteomes" id="UP000002214"/>
    </source>
</evidence>
<dbReference type="HOGENOM" id="CLU_3022004_0_0_9"/>
<name>B7I0N0_BACC7</name>
<keyword evidence="1" id="KW-0472">Membrane</keyword>
<dbReference type="EMBL" id="CP001177">
    <property type="protein sequence ID" value="ACJ80155.1"/>
    <property type="molecule type" value="Genomic_DNA"/>
</dbReference>
<reference evidence="2 3" key="1">
    <citation type="submission" date="2008-10" db="EMBL/GenBank/DDBJ databases">
        <title>Genome sequence of Bacillus cereus AH187.</title>
        <authorList>
            <person name="Dodson R.J."/>
            <person name="Durkin A.S."/>
            <person name="Rosovitz M.J."/>
            <person name="Rasko D.A."/>
            <person name="Kolsto A.B."/>
            <person name="Okstad O.A."/>
            <person name="Ravel J."/>
            <person name="Sutton G."/>
        </authorList>
    </citation>
    <scope>NUCLEOTIDE SEQUENCE [LARGE SCALE GENOMIC DNA]</scope>
    <source>
        <strain evidence="2 3">AH187</strain>
    </source>
</reference>
<organism evidence="2 3">
    <name type="scientific">Bacillus cereus (strain AH187)</name>
    <dbReference type="NCBI Taxonomy" id="405534"/>
    <lineage>
        <taxon>Bacteria</taxon>
        <taxon>Bacillati</taxon>
        <taxon>Bacillota</taxon>
        <taxon>Bacilli</taxon>
        <taxon>Bacillales</taxon>
        <taxon>Bacillaceae</taxon>
        <taxon>Bacillus</taxon>
        <taxon>Bacillus cereus group</taxon>
    </lineage>
</organism>
<proteinExistence type="predicted"/>
<protein>
    <submittedName>
        <fullName evidence="2">Iron compound ABC transporter, permease protein</fullName>
    </submittedName>
</protein>
<feature type="transmembrane region" description="Helical" evidence="1">
    <location>
        <begin position="29"/>
        <end position="54"/>
    </location>
</feature>
<gene>
    <name evidence="2" type="ordered locus">BCAH187_A1478</name>
</gene>
<dbReference type="AlphaFoldDB" id="B7I0N0"/>
<dbReference type="Proteomes" id="UP000002214">
    <property type="component" value="Chromosome"/>
</dbReference>
<evidence type="ECO:0000313" key="2">
    <source>
        <dbReference type="EMBL" id="ACJ80155.1"/>
    </source>
</evidence>
<evidence type="ECO:0000256" key="1">
    <source>
        <dbReference type="SAM" id="Phobius"/>
    </source>
</evidence>